<feature type="transmembrane region" description="Helical" evidence="5">
    <location>
        <begin position="12"/>
        <end position="33"/>
    </location>
</feature>
<evidence type="ECO:0000313" key="6">
    <source>
        <dbReference type="EMBL" id="TDZ32578.1"/>
    </source>
</evidence>
<sequence>MDAWSVWLFEPSLPAAVVATILYSVATAWITYLTCFKYRAWFFSCVPVGGLCQVTGYAMRSHSTQNHQNIGIFASSTSLIVLAPIFIAAGNYLLIGRLIRAVLPPTHHKIFKIPARYLTRVYVSLDIVCMCVQSSGSSLASGVGWTGELADIGISILLAGLALQVLSFSTYLCILIRFHVLSRSMAEPRAPDGWHKVFRAVSISSSLILVRCIFRMVEFAEGQEGYSLQHEWMFWIFEGLLMIIALAVFCIWHPSRYLKPMTMSPSSV</sequence>
<evidence type="ECO:0000256" key="4">
    <source>
        <dbReference type="ARBA" id="ARBA00023136"/>
    </source>
</evidence>
<dbReference type="PANTHER" id="PTHR31465">
    <property type="entry name" value="PROTEIN RTA1-RELATED"/>
    <property type="match status" value="1"/>
</dbReference>
<feature type="transmembrane region" description="Helical" evidence="5">
    <location>
        <begin position="117"/>
        <end position="140"/>
    </location>
</feature>
<keyword evidence="7" id="KW-1185">Reference proteome</keyword>
<organism evidence="6 7">
    <name type="scientific">Colletotrichum spinosum</name>
    <dbReference type="NCBI Taxonomy" id="1347390"/>
    <lineage>
        <taxon>Eukaryota</taxon>
        <taxon>Fungi</taxon>
        <taxon>Dikarya</taxon>
        <taxon>Ascomycota</taxon>
        <taxon>Pezizomycotina</taxon>
        <taxon>Sordariomycetes</taxon>
        <taxon>Hypocreomycetidae</taxon>
        <taxon>Glomerellales</taxon>
        <taxon>Glomerellaceae</taxon>
        <taxon>Colletotrichum</taxon>
        <taxon>Colletotrichum orbiculare species complex</taxon>
    </lineage>
</organism>
<accession>A0A4R8Q3F2</accession>
<feature type="transmembrane region" description="Helical" evidence="5">
    <location>
        <begin position="152"/>
        <end position="176"/>
    </location>
</feature>
<evidence type="ECO:0000313" key="7">
    <source>
        <dbReference type="Proteomes" id="UP000295083"/>
    </source>
</evidence>
<keyword evidence="2 5" id="KW-0812">Transmembrane</keyword>
<evidence type="ECO:0000256" key="5">
    <source>
        <dbReference type="SAM" id="Phobius"/>
    </source>
</evidence>
<proteinExistence type="predicted"/>
<dbReference type="Proteomes" id="UP000295083">
    <property type="component" value="Unassembled WGS sequence"/>
</dbReference>
<comment type="caution">
    <text evidence="6">The sequence shown here is derived from an EMBL/GenBank/DDBJ whole genome shotgun (WGS) entry which is preliminary data.</text>
</comment>
<dbReference type="GO" id="GO:0016020">
    <property type="term" value="C:membrane"/>
    <property type="evidence" value="ECO:0007669"/>
    <property type="project" value="UniProtKB-SubCell"/>
</dbReference>
<dbReference type="PANTHER" id="PTHR31465:SF32">
    <property type="entry name" value="DOMAIN PROTEIN, PUTATIVE-RELATED"/>
    <property type="match status" value="1"/>
</dbReference>
<protein>
    <submittedName>
        <fullName evidence="6">Protein RTM1</fullName>
    </submittedName>
</protein>
<keyword evidence="3 5" id="KW-1133">Transmembrane helix</keyword>
<evidence type="ECO:0000256" key="3">
    <source>
        <dbReference type="ARBA" id="ARBA00022989"/>
    </source>
</evidence>
<gene>
    <name evidence="6" type="primary">RTM1-2</name>
    <name evidence="6" type="ORF">C8035_v011590</name>
</gene>
<comment type="subcellular location">
    <subcellularLocation>
        <location evidence="1">Membrane</location>
        <topology evidence="1">Multi-pass membrane protein</topology>
    </subcellularLocation>
</comment>
<dbReference type="AlphaFoldDB" id="A0A4R8Q3F2"/>
<feature type="transmembrane region" description="Helical" evidence="5">
    <location>
        <begin position="197"/>
        <end position="217"/>
    </location>
</feature>
<dbReference type="EMBL" id="QAPG01000076">
    <property type="protein sequence ID" value="TDZ32578.1"/>
    <property type="molecule type" value="Genomic_DNA"/>
</dbReference>
<name>A0A4R8Q3F2_9PEZI</name>
<feature type="transmembrane region" description="Helical" evidence="5">
    <location>
        <begin position="40"/>
        <end position="58"/>
    </location>
</feature>
<dbReference type="Pfam" id="PF04479">
    <property type="entry name" value="RTA1"/>
    <property type="match status" value="1"/>
</dbReference>
<evidence type="ECO:0000256" key="2">
    <source>
        <dbReference type="ARBA" id="ARBA00022692"/>
    </source>
</evidence>
<keyword evidence="4 5" id="KW-0472">Membrane</keyword>
<feature type="transmembrane region" description="Helical" evidence="5">
    <location>
        <begin position="232"/>
        <end position="252"/>
    </location>
</feature>
<dbReference type="InterPro" id="IPR007568">
    <property type="entry name" value="RTA1"/>
</dbReference>
<reference evidence="6 7" key="1">
    <citation type="submission" date="2018-11" db="EMBL/GenBank/DDBJ databases">
        <title>Genome sequence and assembly of Colletotrichum spinosum.</title>
        <authorList>
            <person name="Gan P."/>
            <person name="Shirasu K."/>
        </authorList>
    </citation>
    <scope>NUCLEOTIDE SEQUENCE [LARGE SCALE GENOMIC DNA]</scope>
    <source>
        <strain evidence="6 7">CBS 515.97</strain>
    </source>
</reference>
<feature type="transmembrane region" description="Helical" evidence="5">
    <location>
        <begin position="70"/>
        <end position="96"/>
    </location>
</feature>
<evidence type="ECO:0000256" key="1">
    <source>
        <dbReference type="ARBA" id="ARBA00004141"/>
    </source>
</evidence>